<feature type="domain" description="CCHC-type" evidence="3">
    <location>
        <begin position="398"/>
        <end position="411"/>
    </location>
</feature>
<dbReference type="GO" id="GO:0008270">
    <property type="term" value="F:zinc ion binding"/>
    <property type="evidence" value="ECO:0007669"/>
    <property type="project" value="UniProtKB-KW"/>
</dbReference>
<dbReference type="PROSITE" id="PS50158">
    <property type="entry name" value="ZF_CCHC"/>
    <property type="match status" value="1"/>
</dbReference>
<protein>
    <recommendedName>
        <fullName evidence="3">CCHC-type domain-containing protein</fullName>
    </recommendedName>
</protein>
<organism evidence="4 5">
    <name type="scientific">Eruca vesicaria subsp. sativa</name>
    <name type="common">Garden rocket</name>
    <name type="synonym">Eruca sativa</name>
    <dbReference type="NCBI Taxonomy" id="29727"/>
    <lineage>
        <taxon>Eukaryota</taxon>
        <taxon>Viridiplantae</taxon>
        <taxon>Streptophyta</taxon>
        <taxon>Embryophyta</taxon>
        <taxon>Tracheophyta</taxon>
        <taxon>Spermatophyta</taxon>
        <taxon>Magnoliopsida</taxon>
        <taxon>eudicotyledons</taxon>
        <taxon>Gunneridae</taxon>
        <taxon>Pentapetalae</taxon>
        <taxon>rosids</taxon>
        <taxon>malvids</taxon>
        <taxon>Brassicales</taxon>
        <taxon>Brassicaceae</taxon>
        <taxon>Brassiceae</taxon>
        <taxon>Eruca</taxon>
    </lineage>
</organism>
<dbReference type="InterPro" id="IPR040256">
    <property type="entry name" value="At4g02000-like"/>
</dbReference>
<feature type="region of interest" description="Disordered" evidence="2">
    <location>
        <begin position="608"/>
        <end position="646"/>
    </location>
</feature>
<keyword evidence="1" id="KW-0479">Metal-binding</keyword>
<evidence type="ECO:0000256" key="1">
    <source>
        <dbReference type="PROSITE-ProRule" id="PRU00047"/>
    </source>
</evidence>
<dbReference type="Proteomes" id="UP001642260">
    <property type="component" value="Unassembled WGS sequence"/>
</dbReference>
<keyword evidence="1" id="KW-0862">Zinc</keyword>
<reference evidence="4 5" key="1">
    <citation type="submission" date="2022-03" db="EMBL/GenBank/DDBJ databases">
        <authorList>
            <person name="Macdonald S."/>
            <person name="Ahmed S."/>
            <person name="Newling K."/>
        </authorList>
    </citation>
    <scope>NUCLEOTIDE SEQUENCE [LARGE SCALE GENOMIC DNA]</scope>
</reference>
<sequence>MDLPEIPPFCKRDSTPPCKNNHDSTIPSLTTSPPSPNNYNSHDSVAPLSTTAPAHGESFAVGPANSDQVPKPIQSLEAPQDVLNQIEETIEEAAALFVPSMGAWTKPLVLKFPPPCTPPEPSTPCSYDPLLVQSQIETFWPSLEKSTNSTKNKSSLLKVPSSPNLPVPKLPPPELKEDGSLRFPWAARMNPATRNLYRASRPTFRLDGTPEIIIPTKVLQLGPENVGEYVIGQFHSCSAPSGGLTHAVVNRLWGRNCKIVSQKLGESSYLFHVPHKETRQWIIQRCVWHVDDCLMFVAPWNSEGSLKIPEISTVPAWVTLQNIPTSCYSRLGISHIASGLGEPMVTHKPRLDPFNIGEAKILVEIELDKSFPKQIALDDKLGNIFLVDVIYSWIPSTCERCGSLGHKAKRCLIKEDKTPPTNEKESEHKDVDIPVVAIDSFLDNIDSDVQQNCVTPMVPVEELPDQADDQILGQEFGPQKTVVTPQHVPFQLRKPGASSTDINSSPITNDSMSLQVAISHKDSSATFRKSFPDANVTLSSTLAGTSSAHTSLQVMDDVPSEIIMNEGTTLSENDPLKMIPLSTESIQEVSNMESDFHFTEQMDEFGSMTRGGRLIKPPEKYQDMGWTKARGKGKRGPKSRGSYQTH</sequence>
<accession>A0ABC8M8H1</accession>
<dbReference type="InterPro" id="IPR001878">
    <property type="entry name" value="Znf_CCHC"/>
</dbReference>
<evidence type="ECO:0000313" key="5">
    <source>
        <dbReference type="Proteomes" id="UP001642260"/>
    </source>
</evidence>
<dbReference type="Pfam" id="PF14111">
    <property type="entry name" value="DUF4283"/>
    <property type="match status" value="1"/>
</dbReference>
<name>A0ABC8M8H1_ERUVS</name>
<proteinExistence type="predicted"/>
<keyword evidence="1" id="KW-0863">Zinc-finger</keyword>
<comment type="caution">
    <text evidence="4">The sequence shown here is derived from an EMBL/GenBank/DDBJ whole genome shotgun (WGS) entry which is preliminary data.</text>
</comment>
<feature type="region of interest" description="Disordered" evidence="2">
    <location>
        <begin position="1"/>
        <end position="71"/>
    </location>
</feature>
<feature type="compositionally biased region" description="Basic residues" evidence="2">
    <location>
        <begin position="629"/>
        <end position="638"/>
    </location>
</feature>
<evidence type="ECO:0000259" key="3">
    <source>
        <dbReference type="PROSITE" id="PS50158"/>
    </source>
</evidence>
<feature type="compositionally biased region" description="Low complexity" evidence="2">
    <location>
        <begin position="24"/>
        <end position="41"/>
    </location>
</feature>
<dbReference type="EMBL" id="CAKOAT010964042">
    <property type="protein sequence ID" value="CAH8391788.1"/>
    <property type="molecule type" value="Genomic_DNA"/>
</dbReference>
<evidence type="ECO:0000256" key="2">
    <source>
        <dbReference type="SAM" id="MobiDB-lite"/>
    </source>
</evidence>
<dbReference type="AlphaFoldDB" id="A0ABC8M8H1"/>
<dbReference type="InterPro" id="IPR025558">
    <property type="entry name" value="DUF4283"/>
</dbReference>
<feature type="compositionally biased region" description="Pro residues" evidence="2">
    <location>
        <begin position="163"/>
        <end position="173"/>
    </location>
</feature>
<evidence type="ECO:0000313" key="4">
    <source>
        <dbReference type="EMBL" id="CAH8391788.1"/>
    </source>
</evidence>
<keyword evidence="5" id="KW-1185">Reference proteome</keyword>
<dbReference type="PANTHER" id="PTHR31286">
    <property type="entry name" value="GLYCINE-RICH CELL WALL STRUCTURAL PROTEIN 1.8-LIKE"/>
    <property type="match status" value="1"/>
</dbReference>
<feature type="region of interest" description="Disordered" evidence="2">
    <location>
        <begin position="143"/>
        <end position="173"/>
    </location>
</feature>
<gene>
    <name evidence="4" type="ORF">ERUC_LOCUS44271</name>
</gene>
<feature type="compositionally biased region" description="Low complexity" evidence="2">
    <location>
        <begin position="145"/>
        <end position="162"/>
    </location>
</feature>
<dbReference type="PANTHER" id="PTHR31286:SF133">
    <property type="entry name" value="TA11-LIKE NON-LTR RETROELEMENT PROTEIN-RELATED"/>
    <property type="match status" value="1"/>
</dbReference>